<evidence type="ECO:0000313" key="1">
    <source>
        <dbReference type="EMBL" id="CEG06866.1"/>
    </source>
</evidence>
<accession>A0A090MH23</accession>
<dbReference type="AlphaFoldDB" id="A0A090MH23"/>
<proteinExistence type="predicted"/>
<sequence>MAERHRLRGLQMRKSRHHRSGMLERAFHQRTLQRGKIGVEGVNGIAHIKAEIGRDLIVARTCGMQPTRRRADQFAKPAFHIHVNVFERALEGERACFDF</sequence>
<reference evidence="1 2" key="1">
    <citation type="journal article" date="2014" name="Genome Announc.">
        <title>Genome Sequence of Afipia felis Strain 76713, Isolated in Hospital Water Using an Amoeba Co-Culture Procedure.</title>
        <authorList>
            <person name="Benamar S."/>
            <person name="La Scola B."/>
            <person name="Croce O."/>
        </authorList>
    </citation>
    <scope>NUCLEOTIDE SEQUENCE [LARGE SCALE GENOMIC DNA]</scope>
    <source>
        <strain evidence="1 2">76713</strain>
    </source>
</reference>
<comment type="caution">
    <text evidence="1">The sequence shown here is derived from an EMBL/GenBank/DDBJ whole genome shotgun (WGS) entry which is preliminary data.</text>
</comment>
<dbReference type="EMBL" id="CCAZ020000001">
    <property type="protein sequence ID" value="CEG06866.1"/>
    <property type="molecule type" value="Genomic_DNA"/>
</dbReference>
<keyword evidence="2" id="KW-1185">Reference proteome</keyword>
<organism evidence="1 2">
    <name type="scientific">Afipia felis</name>
    <name type="common">Cat scratch disease bacillus</name>
    <dbReference type="NCBI Taxonomy" id="1035"/>
    <lineage>
        <taxon>Bacteria</taxon>
        <taxon>Pseudomonadati</taxon>
        <taxon>Pseudomonadota</taxon>
        <taxon>Alphaproteobacteria</taxon>
        <taxon>Hyphomicrobiales</taxon>
        <taxon>Nitrobacteraceae</taxon>
        <taxon>Afipia</taxon>
    </lineage>
</organism>
<evidence type="ECO:0000313" key="2">
    <source>
        <dbReference type="Proteomes" id="UP000035762"/>
    </source>
</evidence>
<dbReference type="Proteomes" id="UP000035762">
    <property type="component" value="Unassembled WGS sequence"/>
</dbReference>
<protein>
    <submittedName>
        <fullName evidence="1">Uncharacterized protein</fullName>
    </submittedName>
</protein>
<gene>
    <name evidence="1" type="ORF">BN961_00237</name>
</gene>
<name>A0A090MH23_AFIFE</name>